<reference evidence="2" key="2">
    <citation type="journal article" date="2013" name="Nat. Genet.">
        <title>The genome of the platyfish, Xiphophorus maculatus, provides insights into evolutionary adaptation and several complex traits.</title>
        <authorList>
            <person name="Schartl M."/>
            <person name="Walter R.B."/>
            <person name="Shen Y."/>
            <person name="Garcia T."/>
            <person name="Catchen J."/>
            <person name="Amores A."/>
            <person name="Braasch I."/>
            <person name="Chalopin D."/>
            <person name="Volff J.N."/>
            <person name="Lesch K.P."/>
            <person name="Bisazza A."/>
            <person name="Minx P."/>
            <person name="Hillier L."/>
            <person name="Wilson R.K."/>
            <person name="Fuerstenberg S."/>
            <person name="Boore J."/>
            <person name="Searle S."/>
            <person name="Postlethwait J.H."/>
            <person name="Warren W.C."/>
        </authorList>
    </citation>
    <scope>NUCLEOTIDE SEQUENCE [LARGE SCALE GENOMIC DNA]</scope>
    <source>
        <strain evidence="2">JP 163 A</strain>
    </source>
</reference>
<organism evidence="1 2">
    <name type="scientific">Xiphophorus maculatus</name>
    <name type="common">Southern platyfish</name>
    <name type="synonym">Platypoecilus maculatus</name>
    <dbReference type="NCBI Taxonomy" id="8083"/>
    <lineage>
        <taxon>Eukaryota</taxon>
        <taxon>Metazoa</taxon>
        <taxon>Chordata</taxon>
        <taxon>Craniata</taxon>
        <taxon>Vertebrata</taxon>
        <taxon>Euteleostomi</taxon>
        <taxon>Actinopterygii</taxon>
        <taxon>Neopterygii</taxon>
        <taxon>Teleostei</taxon>
        <taxon>Neoteleostei</taxon>
        <taxon>Acanthomorphata</taxon>
        <taxon>Ovalentaria</taxon>
        <taxon>Atherinomorphae</taxon>
        <taxon>Cyprinodontiformes</taxon>
        <taxon>Poeciliidae</taxon>
        <taxon>Poeciliinae</taxon>
        <taxon>Xiphophorus</taxon>
    </lineage>
</organism>
<proteinExistence type="predicted"/>
<evidence type="ECO:0000313" key="1">
    <source>
        <dbReference type="Ensembl" id="ENSXMAP00000039555.1"/>
    </source>
</evidence>
<reference evidence="2" key="1">
    <citation type="submission" date="2012-01" db="EMBL/GenBank/DDBJ databases">
        <authorList>
            <person name="Walter R."/>
            <person name="Schartl M."/>
            <person name="Warren W."/>
        </authorList>
    </citation>
    <scope>NUCLEOTIDE SEQUENCE [LARGE SCALE GENOMIC DNA]</scope>
    <source>
        <strain evidence="2">JP 163 A</strain>
    </source>
</reference>
<reference evidence="1" key="3">
    <citation type="submission" date="2025-08" db="UniProtKB">
        <authorList>
            <consortium name="Ensembl"/>
        </authorList>
    </citation>
    <scope>IDENTIFICATION</scope>
    <source>
        <strain evidence="1">JP 163 A</strain>
    </source>
</reference>
<dbReference type="Proteomes" id="UP000002852">
    <property type="component" value="Unassembled WGS sequence"/>
</dbReference>
<dbReference type="AlphaFoldDB" id="A0A3B5R9K1"/>
<sequence>TELYFQNPILLFLSKFSTTIPIALNLIEKFGQVSGYRLNLSKSVKFPIKKKACQMTFHRFLFTVSKNSFDYLGVCVTYDYNCLFNKNFTKALNKAKLDMEK</sequence>
<dbReference type="OMA" id="VTYDYNC"/>
<protein>
    <recommendedName>
        <fullName evidence="3">Reverse transcriptase domain-containing protein</fullName>
    </recommendedName>
</protein>
<dbReference type="InParanoid" id="A0A3B5R9K1"/>
<dbReference type="GeneTree" id="ENSGT01130000279779"/>
<keyword evidence="2" id="KW-1185">Reference proteome</keyword>
<evidence type="ECO:0008006" key="3">
    <source>
        <dbReference type="Google" id="ProtNLM"/>
    </source>
</evidence>
<reference evidence="1" key="4">
    <citation type="submission" date="2025-09" db="UniProtKB">
        <authorList>
            <consortium name="Ensembl"/>
        </authorList>
    </citation>
    <scope>IDENTIFICATION</scope>
    <source>
        <strain evidence="1">JP 163 A</strain>
    </source>
</reference>
<evidence type="ECO:0000313" key="2">
    <source>
        <dbReference type="Proteomes" id="UP000002852"/>
    </source>
</evidence>
<name>A0A3B5R9K1_XIPMA</name>
<accession>A0A3B5R9K1</accession>
<dbReference type="Ensembl" id="ENSXMAT00000041843.1">
    <property type="protein sequence ID" value="ENSXMAP00000039555.1"/>
    <property type="gene ID" value="ENSXMAG00000023243.1"/>
</dbReference>